<dbReference type="EMBL" id="CAJFDH010000001">
    <property type="protein sequence ID" value="CAD5205834.1"/>
    <property type="molecule type" value="Genomic_DNA"/>
</dbReference>
<gene>
    <name evidence="1" type="ORF">BOKJ2_LOCUS518</name>
</gene>
<reference evidence="1" key="1">
    <citation type="submission" date="2020-09" db="EMBL/GenBank/DDBJ databases">
        <authorList>
            <person name="Kikuchi T."/>
        </authorList>
    </citation>
    <scope>NUCLEOTIDE SEQUENCE</scope>
    <source>
        <strain evidence="1">SH1</strain>
    </source>
</reference>
<dbReference type="Proteomes" id="UP000783686">
    <property type="component" value="Unassembled WGS sequence"/>
</dbReference>
<evidence type="ECO:0000313" key="2">
    <source>
        <dbReference type="Proteomes" id="UP000614601"/>
    </source>
</evidence>
<name>A0A811JRD6_9BILA</name>
<organism evidence="1 2">
    <name type="scientific">Bursaphelenchus okinawaensis</name>
    <dbReference type="NCBI Taxonomy" id="465554"/>
    <lineage>
        <taxon>Eukaryota</taxon>
        <taxon>Metazoa</taxon>
        <taxon>Ecdysozoa</taxon>
        <taxon>Nematoda</taxon>
        <taxon>Chromadorea</taxon>
        <taxon>Rhabditida</taxon>
        <taxon>Tylenchina</taxon>
        <taxon>Tylenchomorpha</taxon>
        <taxon>Aphelenchoidea</taxon>
        <taxon>Aphelenchoididae</taxon>
        <taxon>Bursaphelenchus</taxon>
    </lineage>
</organism>
<keyword evidence="2" id="KW-1185">Reference proteome</keyword>
<proteinExistence type="predicted"/>
<accession>A0A811JRD6</accession>
<sequence>MPYFFVSNVKFNNDLPKPYYQTDDVEYDEEEDENAKKELINYWQYHGLTERQAEEKWRERRRQRRELKQERKKPLKAVNHDDLEKHIVFKVKDDKHCVNGRLAPIIEDGEGEDRSSWVWPSECDRMSVGEVLDNGQALLVIKRPKLSAQREKEVGAWAKYKYELELAERRNHYDDYYFEKGGDQGQSEEDGSKKKKGIFKRFDKENVSFFTMLFCHWCY</sequence>
<dbReference type="Proteomes" id="UP000614601">
    <property type="component" value="Unassembled WGS sequence"/>
</dbReference>
<evidence type="ECO:0000313" key="1">
    <source>
        <dbReference type="EMBL" id="CAD5205834.1"/>
    </source>
</evidence>
<dbReference type="EMBL" id="CAJFCW020000001">
    <property type="protein sequence ID" value="CAG9079455.1"/>
    <property type="molecule type" value="Genomic_DNA"/>
</dbReference>
<comment type="caution">
    <text evidence="1">The sequence shown here is derived from an EMBL/GenBank/DDBJ whole genome shotgun (WGS) entry which is preliminary data.</text>
</comment>
<dbReference type="AlphaFoldDB" id="A0A811JRD6"/>
<protein>
    <submittedName>
        <fullName evidence="1">Uncharacterized protein</fullName>
    </submittedName>
</protein>